<evidence type="ECO:0000313" key="4">
    <source>
        <dbReference type="Proteomes" id="UP001240777"/>
    </source>
</evidence>
<keyword evidence="4" id="KW-1185">Reference proteome</keyword>
<dbReference type="EMBL" id="JAUYZK010000005">
    <property type="protein sequence ID" value="MDP2538965.1"/>
    <property type="molecule type" value="Genomic_DNA"/>
</dbReference>
<evidence type="ECO:0000313" key="3">
    <source>
        <dbReference type="Proteomes" id="UP001177258"/>
    </source>
</evidence>
<evidence type="ECO:0000313" key="1">
    <source>
        <dbReference type="EMBL" id="MDO7253046.1"/>
    </source>
</evidence>
<proteinExistence type="predicted"/>
<comment type="caution">
    <text evidence="2">The sequence shown here is derived from an EMBL/GenBank/DDBJ whole genome shotgun (WGS) entry which is preliminary data.</text>
</comment>
<dbReference type="AlphaFoldDB" id="A0AA90PK35"/>
<dbReference type="Proteomes" id="UP001177258">
    <property type="component" value="Unassembled WGS sequence"/>
</dbReference>
<dbReference type="RefSeq" id="WP_305516886.1">
    <property type="nucleotide sequence ID" value="NZ_JAUPEV010000004.1"/>
</dbReference>
<evidence type="ECO:0000313" key="2">
    <source>
        <dbReference type="EMBL" id="MDP2538965.1"/>
    </source>
</evidence>
<sequence length="358" mass="40936">MKKIVVILLSLGALLILILLGVGYKLSSEFRSKLQMSLNDSMIKINDEFSKNNTEVKFQPFVCSGLIGYECVSKNIEIIQKNTQEKLIGFSEATLSLEGLRRDSLEFSLSFPNLSLDFIDKELKEDDKHKVYDIFKPRSLVCNQKNRVLDKKTGEIQAQTKCNITTSVASYEINGIERIKSEKFVDKAILKSLLQYYSFAFDLKKESIRKPPMFYEAIDSISYQINSKNLKEFLYPIVQQYYQQKHQSSHEEFSDKTYEFVIENFKNLTGLILGATGFLGSPYQDGILQFVDGIGRMATGNASGVKISLVPKQEKAPYFNLSSDMLLNIEHQGTQQKIFAKIFNNYDLKTQIIPYETK</sequence>
<protein>
    <submittedName>
        <fullName evidence="2">Uncharacterized protein</fullName>
    </submittedName>
</protein>
<name>A0AA90PK35_9HELI</name>
<dbReference type="Proteomes" id="UP001240777">
    <property type="component" value="Unassembled WGS sequence"/>
</dbReference>
<dbReference type="EMBL" id="JAUPEV010000004">
    <property type="protein sequence ID" value="MDO7253046.1"/>
    <property type="molecule type" value="Genomic_DNA"/>
</dbReference>
<reference evidence="1" key="2">
    <citation type="submission" date="2023-07" db="EMBL/GenBank/DDBJ databases">
        <authorList>
            <person name="Aydin F."/>
            <person name="Tarhane S."/>
            <person name="Saticioglu I.B."/>
            <person name="Karakaya E."/>
            <person name="Abay S."/>
            <person name="Guran O."/>
            <person name="Bozkurt E."/>
            <person name="Uzum N."/>
            <person name="Olgun K."/>
            <person name="Jablonski D."/>
        </authorList>
    </citation>
    <scope>NUCLEOTIDE SEQUENCE</scope>
    <source>
        <strain evidence="1">Faydin-H75</strain>
    </source>
</reference>
<accession>A0AA90PK35</accession>
<organism evidence="2 3">
    <name type="scientific">Helicobacter cappadocius</name>
    <dbReference type="NCBI Taxonomy" id="3063998"/>
    <lineage>
        <taxon>Bacteria</taxon>
        <taxon>Pseudomonadati</taxon>
        <taxon>Campylobacterota</taxon>
        <taxon>Epsilonproteobacteria</taxon>
        <taxon>Campylobacterales</taxon>
        <taxon>Helicobacteraceae</taxon>
        <taxon>Helicobacter</taxon>
    </lineage>
</organism>
<reference evidence="1 3" key="3">
    <citation type="journal article" date="2024" name="Syst. Appl. Microbiol.">
        <title>Helicobacter cappadocius sp. nov., from lizards: The first psychrotrophic Helicobacter species.</title>
        <authorList>
            <person name="Aydin F."/>
            <person name="Tarhane S."/>
            <person name="Karakaya E."/>
            <person name="Abay S."/>
            <person name="Kayman T."/>
            <person name="Guran O."/>
            <person name="Bozkurt E."/>
            <person name="Uzum N."/>
            <person name="Avci A."/>
            <person name="Olgun K."/>
            <person name="Jablonski D."/>
            <person name="Guran C."/>
            <person name="Burcin Saticioglu I."/>
        </authorList>
    </citation>
    <scope>NUCLEOTIDE SEQUENCE [LARGE SCALE GENOMIC DNA]</scope>
    <source>
        <strain evidence="1">Faydin-H75</strain>
        <strain evidence="3">faydin-H76</strain>
    </source>
</reference>
<reference evidence="2 4" key="1">
    <citation type="submission" date="2023-07" db="EMBL/GenBank/DDBJ databases">
        <title>Unpublished Manusciprt.</title>
        <authorList>
            <person name="Aydin F."/>
            <person name="Tarhane S."/>
            <person name="Saticioglu I.B."/>
            <person name="Karakaya E."/>
            <person name="Abay S."/>
            <person name="Guran O."/>
            <person name="Bozkurt E."/>
            <person name="Uzum N."/>
            <person name="Olgun K."/>
            <person name="Jablonski D."/>
        </authorList>
    </citation>
    <scope>NUCLEOTIDE SEQUENCE</scope>
    <source>
        <strain evidence="4">faydin-H75</strain>
        <strain evidence="2">Faydin-H76</strain>
    </source>
</reference>
<gene>
    <name evidence="1" type="ORF">Q5I04_03865</name>
    <name evidence="2" type="ORF">Q5I06_04140</name>
</gene>